<dbReference type="AlphaFoldDB" id="A0A069NQE4"/>
<reference evidence="2 3" key="2">
    <citation type="submission" date="2014-03" db="EMBL/GenBank/DDBJ databases">
        <title>Draft Genome Sequences of Four Burkholderia Strains.</title>
        <authorList>
            <person name="Liu X.Y."/>
            <person name="Li C.X."/>
            <person name="Xu J.H."/>
        </authorList>
    </citation>
    <scope>NUCLEOTIDE SEQUENCE [LARGE SCALE GENOMIC DNA]</scope>
    <source>
        <strain evidence="2 3">R27</strain>
    </source>
</reference>
<organism evidence="2 3">
    <name type="scientific">Caballeronia grimmiae</name>
    <dbReference type="NCBI Taxonomy" id="1071679"/>
    <lineage>
        <taxon>Bacteria</taxon>
        <taxon>Pseudomonadati</taxon>
        <taxon>Pseudomonadota</taxon>
        <taxon>Betaproteobacteria</taxon>
        <taxon>Burkholderiales</taxon>
        <taxon>Burkholderiaceae</taxon>
        <taxon>Caballeronia</taxon>
    </lineage>
</organism>
<protein>
    <submittedName>
        <fullName evidence="1">Gamma carbonic anhydrase family protein</fullName>
    </submittedName>
</protein>
<dbReference type="OrthoDB" id="9803036at2"/>
<evidence type="ECO:0000313" key="2">
    <source>
        <dbReference type="EMBL" id="KDR27241.1"/>
    </source>
</evidence>
<comment type="caution">
    <text evidence="2">The sequence shown here is derived from an EMBL/GenBank/DDBJ whole genome shotgun (WGS) entry which is preliminary data.</text>
</comment>
<dbReference type="Proteomes" id="UP000027439">
    <property type="component" value="Unassembled WGS sequence"/>
</dbReference>
<dbReference type="EMBL" id="JFHE01000044">
    <property type="protein sequence ID" value="KDR27241.1"/>
    <property type="molecule type" value="Genomic_DNA"/>
</dbReference>
<dbReference type="InterPro" id="IPR047324">
    <property type="entry name" value="LbH_gamma_CA-like"/>
</dbReference>
<dbReference type="InterPro" id="IPR011004">
    <property type="entry name" value="Trimer_LpxA-like_sf"/>
</dbReference>
<dbReference type="Gene3D" id="2.160.10.10">
    <property type="entry name" value="Hexapeptide repeat proteins"/>
    <property type="match status" value="1"/>
</dbReference>
<sequence>MSCYGLSNGKPQLAESAWVAPQAVVIGNAALHERASVWFNAVIRADNEVIKIGAGSNVQDGAVLHTDPGYPMRIGENVSIGHQAMLHGCTIGDGSLIGIQAIVMNGAVIGKHCLVGAGAVVTEGKTFPDRSLILGAPAKVVRELTDEQIGSLASNAADYAARAEKYRRELDQTA</sequence>
<dbReference type="SUPFAM" id="SSF51161">
    <property type="entry name" value="Trimeric LpxA-like enzymes"/>
    <property type="match status" value="1"/>
</dbReference>
<name>A0A069NQE4_9BURK</name>
<dbReference type="PANTHER" id="PTHR13061">
    <property type="entry name" value="DYNACTIN SUBUNIT P25"/>
    <property type="match status" value="1"/>
</dbReference>
<evidence type="ECO:0000313" key="3">
    <source>
        <dbReference type="Proteomes" id="UP000027439"/>
    </source>
</evidence>
<dbReference type="EMBL" id="BMEG01000004">
    <property type="protein sequence ID" value="GGD72207.1"/>
    <property type="molecule type" value="Genomic_DNA"/>
</dbReference>
<dbReference type="Proteomes" id="UP000597138">
    <property type="component" value="Unassembled WGS sequence"/>
</dbReference>
<dbReference type="RefSeq" id="WP_035969874.1">
    <property type="nucleotide sequence ID" value="NZ_BMEG01000004.1"/>
</dbReference>
<reference evidence="4" key="3">
    <citation type="journal article" date="2019" name="Int. J. Syst. Evol. Microbiol.">
        <title>The Global Catalogue of Microorganisms (GCM) 10K type strain sequencing project: providing services to taxonomists for standard genome sequencing and annotation.</title>
        <authorList>
            <consortium name="The Broad Institute Genomics Platform"/>
            <consortium name="The Broad Institute Genome Sequencing Center for Infectious Disease"/>
            <person name="Wu L."/>
            <person name="Ma J."/>
        </authorList>
    </citation>
    <scope>NUCLEOTIDE SEQUENCE [LARGE SCALE GENOMIC DNA]</scope>
    <source>
        <strain evidence="4">CGMCC 1.11013</strain>
    </source>
</reference>
<dbReference type="eggNOG" id="COG0663">
    <property type="taxonomic scope" value="Bacteria"/>
</dbReference>
<evidence type="ECO:0000313" key="4">
    <source>
        <dbReference type="Proteomes" id="UP000597138"/>
    </source>
</evidence>
<reference evidence="1" key="4">
    <citation type="submission" date="2024-05" db="EMBL/GenBank/DDBJ databases">
        <authorList>
            <person name="Sun Q."/>
            <person name="Zhou Y."/>
        </authorList>
    </citation>
    <scope>NUCLEOTIDE SEQUENCE</scope>
    <source>
        <strain evidence="1">CGMCC 1.11013</strain>
    </source>
</reference>
<dbReference type="InterPro" id="IPR050484">
    <property type="entry name" value="Transf_Hexapept/Carb_Anhydrase"/>
</dbReference>
<keyword evidence="4" id="KW-1185">Reference proteome</keyword>
<accession>A0A069NQE4</accession>
<dbReference type="STRING" id="1071679.BG57_23280"/>
<gene>
    <name evidence="2" type="ORF">BG57_23280</name>
    <name evidence="1" type="ORF">GCM10010985_28360</name>
</gene>
<proteinExistence type="predicted"/>
<evidence type="ECO:0000313" key="1">
    <source>
        <dbReference type="EMBL" id="GGD72207.1"/>
    </source>
</evidence>
<reference evidence="1" key="1">
    <citation type="journal article" date="2014" name="Int. J. Syst. Evol. Microbiol.">
        <title>Complete genome of a new Firmicutes species belonging to the dominant human colonic microbiota ('Ruminococcus bicirculans') reveals two chromosomes and a selective capacity to utilize plant glucans.</title>
        <authorList>
            <consortium name="NISC Comparative Sequencing Program"/>
            <person name="Wegmann U."/>
            <person name="Louis P."/>
            <person name="Goesmann A."/>
            <person name="Henrissat B."/>
            <person name="Duncan S.H."/>
            <person name="Flint H.J."/>
        </authorList>
    </citation>
    <scope>NUCLEOTIDE SEQUENCE</scope>
    <source>
        <strain evidence="1">CGMCC 1.11013</strain>
    </source>
</reference>
<dbReference type="CDD" id="cd04645">
    <property type="entry name" value="LbH_gamma_CA_like"/>
    <property type="match status" value="1"/>
</dbReference>
<dbReference type="InterPro" id="IPR001451">
    <property type="entry name" value="Hexapep"/>
</dbReference>
<dbReference type="PANTHER" id="PTHR13061:SF29">
    <property type="entry name" value="GAMMA CARBONIC ANHYDRASE-LIKE 1, MITOCHONDRIAL-RELATED"/>
    <property type="match status" value="1"/>
</dbReference>
<dbReference type="Pfam" id="PF00132">
    <property type="entry name" value="Hexapep"/>
    <property type="match status" value="1"/>
</dbReference>